<feature type="region of interest" description="Disordered" evidence="1">
    <location>
        <begin position="215"/>
        <end position="237"/>
    </location>
</feature>
<evidence type="ECO:0000313" key="3">
    <source>
        <dbReference type="Proteomes" id="UP001321542"/>
    </source>
</evidence>
<accession>A0ABM7FFD8</accession>
<gene>
    <name evidence="2" type="ORF">SGFS_061890</name>
</gene>
<reference evidence="2 3" key="1">
    <citation type="journal article" date="2010" name="ChemBioChem">
        <title>Cloning and characterization of the biosynthetic gene cluster of 16-membered macrolide antibiotic FD-891: involvement of a dual functional cytochrome P450 monooxygenase catalyzing epoxidation and hydroxylation.</title>
        <authorList>
            <person name="Kudo F."/>
            <person name="Motegi A."/>
            <person name="Mizoue K."/>
            <person name="Eguchi T."/>
        </authorList>
    </citation>
    <scope>NUCLEOTIDE SEQUENCE [LARGE SCALE GENOMIC DNA]</scope>
    <source>
        <strain evidence="2 3">A-8890</strain>
    </source>
</reference>
<dbReference type="SUPFAM" id="SSF160631">
    <property type="entry name" value="SMI1/KNR4-like"/>
    <property type="match status" value="1"/>
</dbReference>
<organism evidence="2 3">
    <name type="scientific">Streptomyces graminofaciens</name>
    <dbReference type="NCBI Taxonomy" id="68212"/>
    <lineage>
        <taxon>Bacteria</taxon>
        <taxon>Bacillati</taxon>
        <taxon>Actinomycetota</taxon>
        <taxon>Actinomycetes</taxon>
        <taxon>Kitasatosporales</taxon>
        <taxon>Streptomycetaceae</taxon>
        <taxon>Streptomyces</taxon>
    </lineage>
</organism>
<name>A0ABM7FFD8_9ACTN</name>
<dbReference type="InterPro" id="IPR037883">
    <property type="entry name" value="Knr4/Smi1-like_sf"/>
</dbReference>
<keyword evidence="3" id="KW-1185">Reference proteome</keyword>
<dbReference type="Proteomes" id="UP001321542">
    <property type="component" value="Chromosome"/>
</dbReference>
<proteinExistence type="predicted"/>
<evidence type="ECO:0000313" key="2">
    <source>
        <dbReference type="EMBL" id="BBC34895.1"/>
    </source>
</evidence>
<feature type="compositionally biased region" description="Basic and acidic residues" evidence="1">
    <location>
        <begin position="216"/>
        <end position="231"/>
    </location>
</feature>
<dbReference type="EMBL" id="AP018448">
    <property type="protein sequence ID" value="BBC34895.1"/>
    <property type="molecule type" value="Genomic_DNA"/>
</dbReference>
<dbReference type="Pfam" id="PF14568">
    <property type="entry name" value="SUKH_6"/>
    <property type="match status" value="1"/>
</dbReference>
<sequence>MTPGRRWGGPSADAYDRLVRLVAPPAVAVEAHGDWDAVESSLGVRLPGDYRRMVETYGWGEFCDFLYLRTPFGTSAHNGLAWQAGRETGVPEWDRERYPYPLRPAPGALLLWGRTMDADRLCWLTEGEPEEWPVVVWSRDGWYETHATGAAGFVGGWAGATLTSPLLVDMEPDLAPWFNAFRPRLHRCLRLSEGPYAHPERLRRLRAALAPTVDRGSWRSEPHESAHESAHESGYASGYESAQDHFATVDSDWLITYDMARPHQIRISFPPEHRGRARRRILAAVRDMGCRVLEITTVGGRTLEDWDAATEEDG</sequence>
<evidence type="ECO:0000256" key="1">
    <source>
        <dbReference type="SAM" id="MobiDB-lite"/>
    </source>
</evidence>
<dbReference type="Gene3D" id="3.40.1580.10">
    <property type="entry name" value="SMI1/KNR4-like"/>
    <property type="match status" value="1"/>
</dbReference>
<dbReference type="RefSeq" id="WP_286254949.1">
    <property type="nucleotide sequence ID" value="NZ_AP018448.1"/>
</dbReference>
<evidence type="ECO:0008006" key="4">
    <source>
        <dbReference type="Google" id="ProtNLM"/>
    </source>
</evidence>
<protein>
    <recommendedName>
        <fullName evidence="4">Knr4/Smi1-like domain-containing protein</fullName>
    </recommendedName>
</protein>
<reference evidence="2 3" key="2">
    <citation type="journal article" date="2023" name="ChemBioChem">
        <title>Acyltransferase Domain Exchange between Two Independent Type I Polyketide Synthases in the Same Producer Strain of Macrolide Antibiotics.</title>
        <authorList>
            <person name="Kudo F."/>
            <person name="Kishikawa K."/>
            <person name="Tsuboi K."/>
            <person name="Kido T."/>
            <person name="Usui T."/>
            <person name="Hashimoto J."/>
            <person name="Shin-Ya K."/>
            <person name="Miyanaga A."/>
            <person name="Eguchi T."/>
        </authorList>
    </citation>
    <scope>NUCLEOTIDE SEQUENCE [LARGE SCALE GENOMIC DNA]</scope>
    <source>
        <strain evidence="2 3">A-8890</strain>
    </source>
</reference>